<dbReference type="Pfam" id="PF00069">
    <property type="entry name" value="Pkinase"/>
    <property type="match status" value="1"/>
</dbReference>
<feature type="compositionally biased region" description="Polar residues" evidence="6">
    <location>
        <begin position="299"/>
        <end position="310"/>
    </location>
</feature>
<dbReference type="FunFam" id="1.10.510.10:FF:000571">
    <property type="entry name" value="Maternal embryonic leucine zipper kinase"/>
    <property type="match status" value="1"/>
</dbReference>
<comment type="catalytic activity">
    <reaction evidence="3">
        <text>a diacylglycerol + H2O = a monoacylglycerol + a fatty acid + H(+)</text>
        <dbReference type="Rhea" id="RHEA:32731"/>
        <dbReference type="ChEBI" id="CHEBI:15377"/>
        <dbReference type="ChEBI" id="CHEBI:15378"/>
        <dbReference type="ChEBI" id="CHEBI:17408"/>
        <dbReference type="ChEBI" id="CHEBI:18035"/>
        <dbReference type="ChEBI" id="CHEBI:28868"/>
    </reaction>
</comment>
<dbReference type="Proteomes" id="UP001219933">
    <property type="component" value="Chromosome 2"/>
</dbReference>
<evidence type="ECO:0000256" key="6">
    <source>
        <dbReference type="SAM" id="MobiDB-lite"/>
    </source>
</evidence>
<dbReference type="Gene3D" id="3.30.200.20">
    <property type="entry name" value="Phosphorylase Kinase, domain 1"/>
    <property type="match status" value="1"/>
</dbReference>
<dbReference type="InterPro" id="IPR008271">
    <property type="entry name" value="Ser/Thr_kinase_AS"/>
</dbReference>
<dbReference type="EMBL" id="CP119878">
    <property type="protein sequence ID" value="WFD34539.1"/>
    <property type="molecule type" value="Genomic_DNA"/>
</dbReference>
<feature type="binding site" evidence="5">
    <location>
        <position position="66"/>
    </location>
    <ligand>
        <name>ATP</name>
        <dbReference type="ChEBI" id="CHEBI:30616"/>
    </ligand>
</feature>
<dbReference type="SMART" id="SM00220">
    <property type="entry name" value="S_TKc"/>
    <property type="match status" value="1"/>
</dbReference>
<feature type="compositionally biased region" description="Polar residues" evidence="6">
    <location>
        <begin position="780"/>
        <end position="789"/>
    </location>
</feature>
<protein>
    <recommendedName>
        <fullName evidence="7">Protein kinase domain-containing protein</fullName>
    </recommendedName>
</protein>
<feature type="compositionally biased region" description="Basic and acidic residues" evidence="6">
    <location>
        <begin position="792"/>
        <end position="801"/>
    </location>
</feature>
<dbReference type="PROSITE" id="PS00108">
    <property type="entry name" value="PROTEIN_KINASE_ST"/>
    <property type="match status" value="1"/>
</dbReference>
<feature type="domain" description="Protein kinase" evidence="7">
    <location>
        <begin position="33"/>
        <end position="296"/>
    </location>
</feature>
<sequence length="847" mass="93982">MSHGEAADRFRSWLSKLSKNESLLPKEMAAKYSITSESLGSGAFGAVVLCTERESGEKRACKIIAKPALLSPGDKSAAVGRVRLAHEKQVLLSGLDNPNILSPLDLFESDEALFLITEFCAGGQLFDHIVARGAYSENDARAILRQLLSAVAYLHEHNIVHRDIKPENILLRSDNDTSNILLSDFGLAQVIKSEMLLSASGSPQYIAPEVLLGVGYGRRVDVWSCGIVAYALLCGYTPFNGKDVHDTFEKIIARKIEFADEFWSDKSDGAKEFIRKCLSKKEQRFSAAEALKDPWLTATDGSQSEPQASANRPKLTHSKTELNIDLSALSGTKYYIREKPKRRHSQSQTETMTTQALDRLLRQYGSSALPDHSRIDPSVPPRAEQAFSLTTILKSIPALLNQSLAIGSTIANHALYGPPKKSWGVEMSVITRTVREFAMKNTNLTTMSGLQMIFDLARFLPQPEDGLITPVTFRIKSRGLPGFLADEDKKEDGKRELTGEWVVGKQVWRRLQSEWQSGRKTGCERVILYIHGGAYILMSATVYRALTITLSKYTECRVFCPNYRLAPDAQFPGPLLDVVNSWLRLTEDLKIPPNNVVLAADSAGGGLALALMLYLRDNKMPMPGGAILFSPWVDLTLSCDSWETNAAFDYLPRPENGDHMNPVSAYLGENMDKYITHPYVSPLFGDMHGLPPLLIQCGDSEVLRDEDILLAHKCSLAGVPVRHEIYEDCVHVFQFFLFLDASRKALQSARHFMRTALNKVPKRQPTIVEQGTMEQLNSEIKSGMGNVQGNKVDPDTGKERSASASVEPAINSTEIEDPDDDDEPDWDLDMQRKDKDGDLQTETIPST</sequence>
<dbReference type="GO" id="GO:0004672">
    <property type="term" value="F:protein kinase activity"/>
    <property type="evidence" value="ECO:0007669"/>
    <property type="project" value="InterPro"/>
</dbReference>
<dbReference type="SUPFAM" id="SSF53474">
    <property type="entry name" value="alpha/beta-Hydrolases"/>
    <property type="match status" value="1"/>
</dbReference>
<evidence type="ECO:0000256" key="2">
    <source>
        <dbReference type="ARBA" id="ARBA00022840"/>
    </source>
</evidence>
<dbReference type="Gene3D" id="3.40.50.1820">
    <property type="entry name" value="alpha/beta hydrolase"/>
    <property type="match status" value="1"/>
</dbReference>
<evidence type="ECO:0000256" key="5">
    <source>
        <dbReference type="PROSITE-ProRule" id="PRU10141"/>
    </source>
</evidence>
<evidence type="ECO:0000313" key="9">
    <source>
        <dbReference type="Proteomes" id="UP001219933"/>
    </source>
</evidence>
<evidence type="ECO:0000259" key="7">
    <source>
        <dbReference type="PROSITE" id="PS50011"/>
    </source>
</evidence>
<dbReference type="Pfam" id="PF07859">
    <property type="entry name" value="Abhydrolase_3"/>
    <property type="match status" value="1"/>
</dbReference>
<evidence type="ECO:0000256" key="1">
    <source>
        <dbReference type="ARBA" id="ARBA00022741"/>
    </source>
</evidence>
<dbReference type="CDD" id="cd05117">
    <property type="entry name" value="STKc_CAMK"/>
    <property type="match status" value="1"/>
</dbReference>
<dbReference type="InterPro" id="IPR013094">
    <property type="entry name" value="AB_hydrolase_3"/>
</dbReference>
<feature type="region of interest" description="Disordered" evidence="6">
    <location>
        <begin position="780"/>
        <end position="847"/>
    </location>
</feature>
<keyword evidence="9" id="KW-1185">Reference proteome</keyword>
<dbReference type="PANTHER" id="PTHR24347">
    <property type="entry name" value="SERINE/THREONINE-PROTEIN KINASE"/>
    <property type="match status" value="1"/>
</dbReference>
<dbReference type="Gene3D" id="1.10.510.10">
    <property type="entry name" value="Transferase(Phosphotransferase) domain 1"/>
    <property type="match status" value="1"/>
</dbReference>
<dbReference type="FunFam" id="3.40.50.1820:FF:000252">
    <property type="entry name" value="Related to calmodulin-dependent protein kinase"/>
    <property type="match status" value="1"/>
</dbReference>
<dbReference type="SUPFAM" id="SSF56112">
    <property type="entry name" value="Protein kinase-like (PK-like)"/>
    <property type="match status" value="1"/>
</dbReference>
<feature type="compositionally biased region" description="Basic and acidic residues" evidence="6">
    <location>
        <begin position="829"/>
        <end position="838"/>
    </location>
</feature>
<dbReference type="InterPro" id="IPR011009">
    <property type="entry name" value="Kinase-like_dom_sf"/>
</dbReference>
<keyword evidence="1 5" id="KW-0547">Nucleotide-binding</keyword>
<dbReference type="PROSITE" id="PS50011">
    <property type="entry name" value="PROTEIN_KINASE_DOM"/>
    <property type="match status" value="1"/>
</dbReference>
<feature type="compositionally biased region" description="Acidic residues" evidence="6">
    <location>
        <begin position="814"/>
        <end position="828"/>
    </location>
</feature>
<dbReference type="GO" id="GO:0016787">
    <property type="term" value="F:hydrolase activity"/>
    <property type="evidence" value="ECO:0007669"/>
    <property type="project" value="InterPro"/>
</dbReference>
<proteinExistence type="predicted"/>
<feature type="region of interest" description="Disordered" evidence="6">
    <location>
        <begin position="296"/>
        <end position="316"/>
    </location>
</feature>
<dbReference type="InterPro" id="IPR029058">
    <property type="entry name" value="AB_hydrolase_fold"/>
</dbReference>
<evidence type="ECO:0000256" key="4">
    <source>
        <dbReference type="ARBA" id="ARBA00048461"/>
    </source>
</evidence>
<dbReference type="InterPro" id="IPR000719">
    <property type="entry name" value="Prot_kinase_dom"/>
</dbReference>
<keyword evidence="2 5" id="KW-0067">ATP-binding</keyword>
<dbReference type="PROSITE" id="PS00107">
    <property type="entry name" value="PROTEIN_KINASE_ATP"/>
    <property type="match status" value="1"/>
</dbReference>
<accession>A0AAF0ESY3</accession>
<comment type="catalytic activity">
    <reaction evidence="4">
        <text>a monoacylglycerol + H2O = glycerol + a fatty acid + H(+)</text>
        <dbReference type="Rhea" id="RHEA:15245"/>
        <dbReference type="ChEBI" id="CHEBI:15377"/>
        <dbReference type="ChEBI" id="CHEBI:15378"/>
        <dbReference type="ChEBI" id="CHEBI:17408"/>
        <dbReference type="ChEBI" id="CHEBI:17754"/>
        <dbReference type="ChEBI" id="CHEBI:28868"/>
    </reaction>
</comment>
<dbReference type="AlphaFoldDB" id="A0AAF0ESY3"/>
<organism evidence="8 9">
    <name type="scientific">Malassezia cuniculi</name>
    <dbReference type="NCBI Taxonomy" id="948313"/>
    <lineage>
        <taxon>Eukaryota</taxon>
        <taxon>Fungi</taxon>
        <taxon>Dikarya</taxon>
        <taxon>Basidiomycota</taxon>
        <taxon>Ustilaginomycotina</taxon>
        <taxon>Malasseziomycetes</taxon>
        <taxon>Malasseziales</taxon>
        <taxon>Malasseziaceae</taxon>
        <taxon>Malassezia</taxon>
    </lineage>
</organism>
<dbReference type="InterPro" id="IPR017441">
    <property type="entry name" value="Protein_kinase_ATP_BS"/>
</dbReference>
<name>A0AAF0ESY3_9BASI</name>
<reference evidence="8" key="1">
    <citation type="submission" date="2023-03" db="EMBL/GenBank/DDBJ databases">
        <title>Mating type loci evolution in Malassezia.</title>
        <authorList>
            <person name="Coelho M.A."/>
        </authorList>
    </citation>
    <scope>NUCLEOTIDE SEQUENCE</scope>
    <source>
        <strain evidence="8">CBS 11721</strain>
    </source>
</reference>
<evidence type="ECO:0000313" key="8">
    <source>
        <dbReference type="EMBL" id="WFD34539.1"/>
    </source>
</evidence>
<dbReference type="GO" id="GO:0005524">
    <property type="term" value="F:ATP binding"/>
    <property type="evidence" value="ECO:0007669"/>
    <property type="project" value="UniProtKB-UniRule"/>
</dbReference>
<gene>
    <name evidence="8" type="ORF">MCUN1_001380</name>
</gene>
<evidence type="ECO:0000256" key="3">
    <source>
        <dbReference type="ARBA" id="ARBA00047591"/>
    </source>
</evidence>